<keyword evidence="1" id="KW-0812">Transmembrane</keyword>
<dbReference type="Proteomes" id="UP000177869">
    <property type="component" value="Unassembled WGS sequence"/>
</dbReference>
<feature type="transmembrane region" description="Helical" evidence="1">
    <location>
        <begin position="20"/>
        <end position="37"/>
    </location>
</feature>
<evidence type="ECO:0008006" key="4">
    <source>
        <dbReference type="Google" id="ProtNLM"/>
    </source>
</evidence>
<evidence type="ECO:0000313" key="2">
    <source>
        <dbReference type="EMBL" id="OGI59565.1"/>
    </source>
</evidence>
<evidence type="ECO:0000313" key="3">
    <source>
        <dbReference type="Proteomes" id="UP000177869"/>
    </source>
</evidence>
<gene>
    <name evidence="2" type="ORF">A2814_01050</name>
</gene>
<reference evidence="2 3" key="1">
    <citation type="journal article" date="2016" name="Nat. Commun.">
        <title>Thousands of microbial genomes shed light on interconnected biogeochemical processes in an aquifer system.</title>
        <authorList>
            <person name="Anantharaman K."/>
            <person name="Brown C.T."/>
            <person name="Hug L.A."/>
            <person name="Sharon I."/>
            <person name="Castelle C.J."/>
            <person name="Probst A.J."/>
            <person name="Thomas B.C."/>
            <person name="Singh A."/>
            <person name="Wilkins M.J."/>
            <person name="Karaoz U."/>
            <person name="Brodie E.L."/>
            <person name="Williams K.H."/>
            <person name="Hubbard S.S."/>
            <person name="Banfield J.F."/>
        </authorList>
    </citation>
    <scope>NUCLEOTIDE SEQUENCE [LARGE SCALE GENOMIC DNA]</scope>
</reference>
<name>A0A1F6UQB2_9BACT</name>
<keyword evidence="1" id="KW-0472">Membrane</keyword>
<organism evidence="2 3">
    <name type="scientific">Candidatus Nomurabacteria bacterium RIFCSPHIGHO2_01_FULL_38_19</name>
    <dbReference type="NCBI Taxonomy" id="1801732"/>
    <lineage>
        <taxon>Bacteria</taxon>
        <taxon>Candidatus Nomuraibacteriota</taxon>
    </lineage>
</organism>
<dbReference type="STRING" id="1801732.A2814_01050"/>
<feature type="transmembrane region" description="Helical" evidence="1">
    <location>
        <begin position="43"/>
        <end position="59"/>
    </location>
</feature>
<evidence type="ECO:0000256" key="1">
    <source>
        <dbReference type="SAM" id="Phobius"/>
    </source>
</evidence>
<comment type="caution">
    <text evidence="2">The sequence shown here is derived from an EMBL/GenBank/DDBJ whole genome shotgun (WGS) entry which is preliminary data.</text>
</comment>
<protein>
    <recommendedName>
        <fullName evidence="4">DUF5673 domain-containing protein</fullName>
    </recommendedName>
</protein>
<accession>A0A1F6UQB2</accession>
<sequence length="157" mass="18343">MQNISWSAPEYEEKERNKDWFWALGIIIFTSSAAAIIYSNYFFATLLILSGVLLGVLRMKKPEMVSYELNDKGFAVGTSLYPYENIKSFWVQRETFDEIKLKPILFIKSERFFMPVILSPIENAMTNDIRLFLLEKNVMEEEMKESVPEKIMEALGF</sequence>
<keyword evidence="1" id="KW-1133">Transmembrane helix</keyword>
<proteinExistence type="predicted"/>
<dbReference type="AlphaFoldDB" id="A0A1F6UQB2"/>
<dbReference type="EMBL" id="MFTI01000031">
    <property type="protein sequence ID" value="OGI59565.1"/>
    <property type="molecule type" value="Genomic_DNA"/>
</dbReference>